<comment type="caution">
    <text evidence="1">The sequence shown here is derived from an EMBL/GenBank/DDBJ whole genome shotgun (WGS) entry which is preliminary data.</text>
</comment>
<reference evidence="1" key="1">
    <citation type="journal article" date="2019" name="bioRxiv">
        <title>The Genome of the Zebra Mussel, Dreissena polymorpha: A Resource for Invasive Species Research.</title>
        <authorList>
            <person name="McCartney M.A."/>
            <person name="Auch B."/>
            <person name="Kono T."/>
            <person name="Mallez S."/>
            <person name="Zhang Y."/>
            <person name="Obille A."/>
            <person name="Becker A."/>
            <person name="Abrahante J.E."/>
            <person name="Garbe J."/>
            <person name="Badalamenti J.P."/>
            <person name="Herman A."/>
            <person name="Mangelson H."/>
            <person name="Liachko I."/>
            <person name="Sullivan S."/>
            <person name="Sone E.D."/>
            <person name="Koren S."/>
            <person name="Silverstein K.A.T."/>
            <person name="Beckman K.B."/>
            <person name="Gohl D.M."/>
        </authorList>
    </citation>
    <scope>NUCLEOTIDE SEQUENCE</scope>
    <source>
        <strain evidence="1">Duluth1</strain>
        <tissue evidence="1">Whole animal</tissue>
    </source>
</reference>
<sequence>MSSCERQYSPHQSISIYELIHHMSKEEARRLRMWLGGYGGGRSVTEDADLLHN</sequence>
<gene>
    <name evidence="1" type="ORF">DPMN_144989</name>
</gene>
<dbReference type="EMBL" id="JAIWYP010000007">
    <property type="protein sequence ID" value="KAH3791502.1"/>
    <property type="molecule type" value="Genomic_DNA"/>
</dbReference>
<proteinExistence type="predicted"/>
<name>A0A9D4F486_DREPO</name>
<dbReference type="Proteomes" id="UP000828390">
    <property type="component" value="Unassembled WGS sequence"/>
</dbReference>
<evidence type="ECO:0000313" key="1">
    <source>
        <dbReference type="EMBL" id="KAH3791502.1"/>
    </source>
</evidence>
<evidence type="ECO:0000313" key="2">
    <source>
        <dbReference type="Proteomes" id="UP000828390"/>
    </source>
</evidence>
<dbReference type="AlphaFoldDB" id="A0A9D4F486"/>
<keyword evidence="2" id="KW-1185">Reference proteome</keyword>
<protein>
    <submittedName>
        <fullName evidence="1">Uncharacterized protein</fullName>
    </submittedName>
</protein>
<accession>A0A9D4F486</accession>
<reference evidence="1" key="2">
    <citation type="submission" date="2020-11" db="EMBL/GenBank/DDBJ databases">
        <authorList>
            <person name="McCartney M.A."/>
            <person name="Auch B."/>
            <person name="Kono T."/>
            <person name="Mallez S."/>
            <person name="Becker A."/>
            <person name="Gohl D.M."/>
            <person name="Silverstein K.A.T."/>
            <person name="Koren S."/>
            <person name="Bechman K.B."/>
            <person name="Herman A."/>
            <person name="Abrahante J.E."/>
            <person name="Garbe J."/>
        </authorList>
    </citation>
    <scope>NUCLEOTIDE SEQUENCE</scope>
    <source>
        <strain evidence="1">Duluth1</strain>
        <tissue evidence="1">Whole animal</tissue>
    </source>
</reference>
<organism evidence="1 2">
    <name type="scientific">Dreissena polymorpha</name>
    <name type="common">Zebra mussel</name>
    <name type="synonym">Mytilus polymorpha</name>
    <dbReference type="NCBI Taxonomy" id="45954"/>
    <lineage>
        <taxon>Eukaryota</taxon>
        <taxon>Metazoa</taxon>
        <taxon>Spiralia</taxon>
        <taxon>Lophotrochozoa</taxon>
        <taxon>Mollusca</taxon>
        <taxon>Bivalvia</taxon>
        <taxon>Autobranchia</taxon>
        <taxon>Heteroconchia</taxon>
        <taxon>Euheterodonta</taxon>
        <taxon>Imparidentia</taxon>
        <taxon>Neoheterodontei</taxon>
        <taxon>Myida</taxon>
        <taxon>Dreissenoidea</taxon>
        <taxon>Dreissenidae</taxon>
        <taxon>Dreissena</taxon>
    </lineage>
</organism>